<dbReference type="Gene3D" id="3.40.50.2020">
    <property type="match status" value="1"/>
</dbReference>
<keyword evidence="12 15" id="KW-0460">Magnesium</keyword>
<dbReference type="EC" id="2.4.2.8" evidence="15"/>
<keyword evidence="18" id="KW-1185">Reference proteome</keyword>
<keyword evidence="10 15" id="KW-0660">Purine salvage</keyword>
<evidence type="ECO:0000256" key="1">
    <source>
        <dbReference type="ARBA" id="ARBA00001946"/>
    </source>
</evidence>
<evidence type="ECO:0000256" key="10">
    <source>
        <dbReference type="ARBA" id="ARBA00022726"/>
    </source>
</evidence>
<dbReference type="GO" id="GO:0005829">
    <property type="term" value="C:cytosol"/>
    <property type="evidence" value="ECO:0007669"/>
    <property type="project" value="TreeGrafter"/>
</dbReference>
<dbReference type="GO" id="GO:0032264">
    <property type="term" value="P:IMP salvage"/>
    <property type="evidence" value="ECO:0007669"/>
    <property type="project" value="UniProtKB-UniPathway"/>
</dbReference>
<dbReference type="GO" id="GO:0046100">
    <property type="term" value="P:hypoxanthine metabolic process"/>
    <property type="evidence" value="ECO:0007669"/>
    <property type="project" value="TreeGrafter"/>
</dbReference>
<evidence type="ECO:0000259" key="16">
    <source>
        <dbReference type="Pfam" id="PF00156"/>
    </source>
</evidence>
<dbReference type="GO" id="GO:0006166">
    <property type="term" value="P:purine ribonucleoside salvage"/>
    <property type="evidence" value="ECO:0007669"/>
    <property type="project" value="UniProtKB-KW"/>
</dbReference>
<evidence type="ECO:0000256" key="4">
    <source>
        <dbReference type="ARBA" id="ARBA00004676"/>
    </source>
</evidence>
<keyword evidence="11 15" id="KW-0547">Nucleotide-binding</keyword>
<accession>A0A170PI69</accession>
<dbReference type="Pfam" id="PF00156">
    <property type="entry name" value="Pribosyltran"/>
    <property type="match status" value="1"/>
</dbReference>
<evidence type="ECO:0000256" key="7">
    <source>
        <dbReference type="ARBA" id="ARBA00022676"/>
    </source>
</evidence>
<comment type="catalytic activity">
    <reaction evidence="13">
        <text>GMP + diphosphate = guanine + 5-phospho-alpha-D-ribose 1-diphosphate</text>
        <dbReference type="Rhea" id="RHEA:25424"/>
        <dbReference type="ChEBI" id="CHEBI:16235"/>
        <dbReference type="ChEBI" id="CHEBI:33019"/>
        <dbReference type="ChEBI" id="CHEBI:58017"/>
        <dbReference type="ChEBI" id="CHEBI:58115"/>
        <dbReference type="EC" id="2.4.2.8"/>
    </reaction>
    <physiologicalReaction direction="right-to-left" evidence="13">
        <dbReference type="Rhea" id="RHEA:25426"/>
    </physiologicalReaction>
</comment>
<dbReference type="RefSeq" id="WP_095043971.1">
    <property type="nucleotide sequence ID" value="NZ_LN890655.1"/>
</dbReference>
<comment type="catalytic activity">
    <reaction evidence="14">
        <text>IMP + diphosphate = hypoxanthine + 5-phospho-alpha-D-ribose 1-diphosphate</text>
        <dbReference type="Rhea" id="RHEA:17973"/>
        <dbReference type="ChEBI" id="CHEBI:17368"/>
        <dbReference type="ChEBI" id="CHEBI:33019"/>
        <dbReference type="ChEBI" id="CHEBI:58017"/>
        <dbReference type="ChEBI" id="CHEBI:58053"/>
        <dbReference type="EC" id="2.4.2.8"/>
    </reaction>
    <physiologicalReaction direction="right-to-left" evidence="14">
        <dbReference type="Rhea" id="RHEA:17975"/>
    </physiologicalReaction>
</comment>
<dbReference type="CDD" id="cd06223">
    <property type="entry name" value="PRTases_typeI"/>
    <property type="match status" value="1"/>
</dbReference>
<dbReference type="KEGG" id="pbf:CFX0092_A2789"/>
<comment type="cofactor">
    <cofactor evidence="1 15">
        <name>Mg(2+)</name>
        <dbReference type="ChEBI" id="CHEBI:18420"/>
    </cofactor>
</comment>
<dbReference type="InterPro" id="IPR000836">
    <property type="entry name" value="PRTase_dom"/>
</dbReference>
<dbReference type="GO" id="GO:0004422">
    <property type="term" value="F:hypoxanthine phosphoribosyltransferase activity"/>
    <property type="evidence" value="ECO:0007669"/>
    <property type="project" value="InterPro"/>
</dbReference>
<keyword evidence="7 15" id="KW-0328">Glycosyltransferase</keyword>
<dbReference type="GO" id="GO:0000166">
    <property type="term" value="F:nucleotide binding"/>
    <property type="evidence" value="ECO:0007669"/>
    <property type="project" value="UniProtKB-KW"/>
</dbReference>
<dbReference type="PANTHER" id="PTHR43340">
    <property type="entry name" value="HYPOXANTHINE-GUANINE PHOSPHORIBOSYLTRANSFERASE"/>
    <property type="match status" value="1"/>
</dbReference>
<sequence>MTYIHPDLARILVSENDIHYRVREIARQIARDYAGVEQLHLVGVLKGAFIFLADLARALTQIEDAPPHVVDFMAVSSYGRTTTSGEVRLVMDVREPIVDRHVVLVEDIVDSGRTVNYLLHTLQGRGPASLRSCALVRKDRPDLDAPAMDYLGFTIPDVWVVGYGLDYAEKHRTLPFIAELRREVYEHPG</sequence>
<evidence type="ECO:0000256" key="6">
    <source>
        <dbReference type="ARBA" id="ARBA00022490"/>
    </source>
</evidence>
<dbReference type="Proteomes" id="UP000215027">
    <property type="component" value="Chromosome I"/>
</dbReference>
<evidence type="ECO:0000256" key="15">
    <source>
        <dbReference type="RuleBase" id="RU364099"/>
    </source>
</evidence>
<evidence type="ECO:0000313" key="17">
    <source>
        <dbReference type="EMBL" id="CUS04667.2"/>
    </source>
</evidence>
<comment type="subcellular location">
    <subcellularLocation>
        <location evidence="2 15">Cytoplasm</location>
    </subcellularLocation>
</comment>
<keyword evidence="9 15" id="KW-0479">Metal-binding</keyword>
<dbReference type="InterPro" id="IPR050408">
    <property type="entry name" value="HGPRT"/>
</dbReference>
<comment type="pathway">
    <text evidence="3 15">Purine metabolism; IMP biosynthesis via salvage pathway; IMP from hypoxanthine: step 1/1.</text>
</comment>
<evidence type="ECO:0000256" key="2">
    <source>
        <dbReference type="ARBA" id="ARBA00004496"/>
    </source>
</evidence>
<dbReference type="InterPro" id="IPR005904">
    <property type="entry name" value="Hxn_phspho_trans"/>
</dbReference>
<dbReference type="UniPathway" id="UPA00591">
    <property type="reaction ID" value="UER00648"/>
</dbReference>
<dbReference type="GO" id="GO:0052657">
    <property type="term" value="F:guanine phosphoribosyltransferase activity"/>
    <property type="evidence" value="ECO:0007669"/>
    <property type="project" value="RHEA"/>
</dbReference>
<dbReference type="FunFam" id="3.40.50.2020:FF:000006">
    <property type="entry name" value="Hypoxanthine phosphoribosyltransferase"/>
    <property type="match status" value="1"/>
</dbReference>
<keyword evidence="8 15" id="KW-0808">Transferase</keyword>
<comment type="similarity">
    <text evidence="5 15">Belongs to the purine/pyrimidine phosphoribosyltransferase family.</text>
</comment>
<evidence type="ECO:0000256" key="13">
    <source>
        <dbReference type="ARBA" id="ARBA00048811"/>
    </source>
</evidence>
<comment type="pathway">
    <text evidence="4">Purine metabolism; GMP biosynthesis via salvage pathway; GMP from guanine: step 1/1.</text>
</comment>
<dbReference type="GO" id="GO:0032263">
    <property type="term" value="P:GMP salvage"/>
    <property type="evidence" value="ECO:0007669"/>
    <property type="project" value="TreeGrafter"/>
</dbReference>
<reference evidence="17" key="1">
    <citation type="submission" date="2016-01" db="EMBL/GenBank/DDBJ databases">
        <authorList>
            <person name="Mcilroy J.S."/>
            <person name="Karst M S."/>
            <person name="Albertsen M."/>
        </authorList>
    </citation>
    <scope>NUCLEOTIDE SEQUENCE</scope>
    <source>
        <strain evidence="17">Cfx-K</strain>
    </source>
</reference>
<dbReference type="OrthoDB" id="9802824at2"/>
<protein>
    <recommendedName>
        <fullName evidence="15">Hypoxanthine phosphoribosyltransferase</fullName>
        <ecNumber evidence="15">2.4.2.8</ecNumber>
    </recommendedName>
</protein>
<keyword evidence="6 15" id="KW-0963">Cytoplasm</keyword>
<dbReference type="GO" id="GO:0006178">
    <property type="term" value="P:guanine salvage"/>
    <property type="evidence" value="ECO:0007669"/>
    <property type="project" value="TreeGrafter"/>
</dbReference>
<evidence type="ECO:0000256" key="11">
    <source>
        <dbReference type="ARBA" id="ARBA00022741"/>
    </source>
</evidence>
<proteinExistence type="inferred from homology"/>
<dbReference type="NCBIfam" id="TIGR01203">
    <property type="entry name" value="HGPRTase"/>
    <property type="match status" value="1"/>
</dbReference>
<dbReference type="GO" id="GO:0000287">
    <property type="term" value="F:magnesium ion binding"/>
    <property type="evidence" value="ECO:0007669"/>
    <property type="project" value="TreeGrafter"/>
</dbReference>
<dbReference type="AlphaFoldDB" id="A0A170PI69"/>
<evidence type="ECO:0000256" key="5">
    <source>
        <dbReference type="ARBA" id="ARBA00008391"/>
    </source>
</evidence>
<gene>
    <name evidence="17" type="primary">hpt</name>
    <name evidence="17" type="ORF">CFX0092_A2789</name>
</gene>
<evidence type="ECO:0000256" key="14">
    <source>
        <dbReference type="ARBA" id="ARBA00049402"/>
    </source>
</evidence>
<evidence type="ECO:0000256" key="9">
    <source>
        <dbReference type="ARBA" id="ARBA00022723"/>
    </source>
</evidence>
<feature type="domain" description="Phosphoribosyltransferase" evidence="16">
    <location>
        <begin position="21"/>
        <end position="167"/>
    </location>
</feature>
<evidence type="ECO:0000313" key="18">
    <source>
        <dbReference type="Proteomes" id="UP000215027"/>
    </source>
</evidence>
<evidence type="ECO:0000256" key="3">
    <source>
        <dbReference type="ARBA" id="ARBA00004669"/>
    </source>
</evidence>
<evidence type="ECO:0000256" key="12">
    <source>
        <dbReference type="ARBA" id="ARBA00022842"/>
    </source>
</evidence>
<organism evidence="17 18">
    <name type="scientific">Candidatus Promineifilum breve</name>
    <dbReference type="NCBI Taxonomy" id="1806508"/>
    <lineage>
        <taxon>Bacteria</taxon>
        <taxon>Bacillati</taxon>
        <taxon>Chloroflexota</taxon>
        <taxon>Ardenticatenia</taxon>
        <taxon>Candidatus Promineifilales</taxon>
        <taxon>Candidatus Promineifilaceae</taxon>
        <taxon>Candidatus Promineifilum</taxon>
    </lineage>
</organism>
<dbReference type="InterPro" id="IPR029057">
    <property type="entry name" value="PRTase-like"/>
</dbReference>
<name>A0A170PI69_9CHLR</name>
<dbReference type="SUPFAM" id="SSF53271">
    <property type="entry name" value="PRTase-like"/>
    <property type="match status" value="1"/>
</dbReference>
<dbReference type="PANTHER" id="PTHR43340:SF1">
    <property type="entry name" value="HYPOXANTHINE PHOSPHORIBOSYLTRANSFERASE"/>
    <property type="match status" value="1"/>
</dbReference>
<dbReference type="EMBL" id="LN890655">
    <property type="protein sequence ID" value="CUS04667.2"/>
    <property type="molecule type" value="Genomic_DNA"/>
</dbReference>
<evidence type="ECO:0000256" key="8">
    <source>
        <dbReference type="ARBA" id="ARBA00022679"/>
    </source>
</evidence>